<dbReference type="GeneID" id="86827860"/>
<feature type="transmembrane region" description="Helical" evidence="1">
    <location>
        <begin position="24"/>
        <end position="46"/>
    </location>
</feature>
<keyword evidence="3" id="KW-1185">Reference proteome</keyword>
<protein>
    <submittedName>
        <fullName evidence="2">Uncharacterized protein</fullName>
    </submittedName>
</protein>
<comment type="caution">
    <text evidence="2">The sequence shown here is derived from an EMBL/GenBank/DDBJ whole genome shotgun (WGS) entry which is preliminary data.</text>
</comment>
<dbReference type="Proteomes" id="UP000629287">
    <property type="component" value="Unassembled WGS sequence"/>
</dbReference>
<dbReference type="OrthoDB" id="9974183at2"/>
<keyword evidence="1" id="KW-0812">Transmembrane</keyword>
<evidence type="ECO:0000313" key="3">
    <source>
        <dbReference type="Proteomes" id="UP000629287"/>
    </source>
</evidence>
<gene>
    <name evidence="2" type="ORF">H4687_003284</name>
</gene>
<accession>A0A8I0TPT4</accession>
<dbReference type="RefSeq" id="WP_159026203.1">
    <property type="nucleotide sequence ID" value="NZ_JADBGF010000001.1"/>
</dbReference>
<dbReference type="AlphaFoldDB" id="A0A8I0TPT4"/>
<proteinExistence type="predicted"/>
<dbReference type="EMBL" id="JADBGF010000001">
    <property type="protein sequence ID" value="MBE1597155.1"/>
    <property type="molecule type" value="Genomic_DNA"/>
</dbReference>
<keyword evidence="1" id="KW-0472">Membrane</keyword>
<name>A0A8I0TPT4_9ACTN</name>
<organism evidence="2 3">
    <name type="scientific">Streptomyces stelliscabiei</name>
    <dbReference type="NCBI Taxonomy" id="146820"/>
    <lineage>
        <taxon>Bacteria</taxon>
        <taxon>Bacillati</taxon>
        <taxon>Actinomycetota</taxon>
        <taxon>Actinomycetes</taxon>
        <taxon>Kitasatosporales</taxon>
        <taxon>Streptomycetaceae</taxon>
        <taxon>Streptomyces</taxon>
    </lineage>
</organism>
<keyword evidence="1" id="KW-1133">Transmembrane helix</keyword>
<evidence type="ECO:0000256" key="1">
    <source>
        <dbReference type="SAM" id="Phobius"/>
    </source>
</evidence>
<reference evidence="2 3" key="1">
    <citation type="submission" date="2020-10" db="EMBL/GenBank/DDBJ databases">
        <title>Sequencing the genomes of 1000 actinobacteria strains.</title>
        <authorList>
            <person name="Klenk H.-P."/>
        </authorList>
    </citation>
    <scope>NUCLEOTIDE SEQUENCE [LARGE SCALE GENOMIC DNA]</scope>
    <source>
        <strain evidence="2 3">DSM 41803</strain>
    </source>
</reference>
<evidence type="ECO:0000313" key="2">
    <source>
        <dbReference type="EMBL" id="MBE1597155.1"/>
    </source>
</evidence>
<sequence>MNRFLLGLLLGASAALITWVISSSHLWTAVIGLVVAVLVWFGEFLLDDLI</sequence>